<dbReference type="EMBL" id="PTRA01000001">
    <property type="protein sequence ID" value="PQA58159.1"/>
    <property type="molecule type" value="Genomic_DNA"/>
</dbReference>
<gene>
    <name evidence="10" type="ORF">C5O19_00280</name>
</gene>
<keyword evidence="11" id="KW-1185">Reference proteome</keyword>
<comment type="caution">
    <text evidence="10">The sequence shown here is derived from an EMBL/GenBank/DDBJ whole genome shotgun (WGS) entry which is preliminary data.</text>
</comment>
<keyword evidence="7 9" id="KW-0472">Membrane</keyword>
<evidence type="ECO:0000256" key="9">
    <source>
        <dbReference type="SAM" id="Phobius"/>
    </source>
</evidence>
<comment type="similarity">
    <text evidence="2">Belongs to the autoinducer-2 exporter (AI-2E) (TC 2.A.86) family.</text>
</comment>
<evidence type="ECO:0000256" key="6">
    <source>
        <dbReference type="ARBA" id="ARBA00022989"/>
    </source>
</evidence>
<protein>
    <submittedName>
        <fullName evidence="10">AI-2E family transporter</fullName>
    </submittedName>
</protein>
<feature type="transmembrane region" description="Helical" evidence="9">
    <location>
        <begin position="266"/>
        <end position="282"/>
    </location>
</feature>
<reference evidence="11" key="1">
    <citation type="submission" date="2018-02" db="EMBL/GenBank/DDBJ databases">
        <title>Genome sequencing of Solimonas sp. HR-BB.</title>
        <authorList>
            <person name="Lee Y."/>
            <person name="Jeon C.O."/>
        </authorList>
    </citation>
    <scope>NUCLEOTIDE SEQUENCE [LARGE SCALE GENOMIC DNA]</scope>
    <source>
        <strain evidence="11">HR-U</strain>
    </source>
</reference>
<organism evidence="10 11">
    <name type="scientific">Siphonobacter curvatus</name>
    <dbReference type="NCBI Taxonomy" id="2094562"/>
    <lineage>
        <taxon>Bacteria</taxon>
        <taxon>Pseudomonadati</taxon>
        <taxon>Bacteroidota</taxon>
        <taxon>Cytophagia</taxon>
        <taxon>Cytophagales</taxon>
        <taxon>Cytophagaceae</taxon>
        <taxon>Siphonobacter</taxon>
    </lineage>
</organism>
<feature type="region of interest" description="Disordered" evidence="8">
    <location>
        <begin position="376"/>
        <end position="400"/>
    </location>
</feature>
<evidence type="ECO:0000256" key="1">
    <source>
        <dbReference type="ARBA" id="ARBA00004651"/>
    </source>
</evidence>
<evidence type="ECO:0000313" key="11">
    <source>
        <dbReference type="Proteomes" id="UP000239590"/>
    </source>
</evidence>
<name>A0A2S7IKJ8_9BACT</name>
<keyword evidence="4" id="KW-1003">Cell membrane</keyword>
<evidence type="ECO:0000256" key="2">
    <source>
        <dbReference type="ARBA" id="ARBA00009773"/>
    </source>
</evidence>
<evidence type="ECO:0000256" key="7">
    <source>
        <dbReference type="ARBA" id="ARBA00023136"/>
    </source>
</evidence>
<feature type="transmembrane region" description="Helical" evidence="9">
    <location>
        <begin position="63"/>
        <end position="83"/>
    </location>
</feature>
<sequence length="400" mass="44172">MTPEPTLPYPVRLAAILICVLLIIYGLYALQGVVTLLLFSLLLAMLLFPLCRKLERWKFPRVAAIFVCLVILIGVLVGIGWVVSMQMANFSDDFPKFQNKMNAVLDRAQEMANDQLGLDKTRQNTEIRRITNDVLHNSGSYITTFLSSTTSTLADLSLIPLFVFFILLYRDFFRSFVYKLFSKTKRSRLDDVLSKIYVVVQGYLAGLVLVIGIVACLNTTGLLILGIDYAWFFGTLAAVLLLVPYIGILIGSLLPTIYALVTKDSPMYAVGVIGVFSFVQILEGNFITPYVVGSKVSVNPLAAMVVLILGGQLWGISGLVLALPVTAIVKVICDNVDGLKPYGFLLGDPEYSRGAVVKSSSKLPKLDTLTKRKRKVEEALANEEQPQNQTEARSLRDQNS</sequence>
<dbReference type="InterPro" id="IPR002549">
    <property type="entry name" value="AI-2E-like"/>
</dbReference>
<dbReference type="PANTHER" id="PTHR21716">
    <property type="entry name" value="TRANSMEMBRANE PROTEIN"/>
    <property type="match status" value="1"/>
</dbReference>
<feature type="transmembrane region" description="Helical" evidence="9">
    <location>
        <begin position="202"/>
        <end position="225"/>
    </location>
</feature>
<comment type="subcellular location">
    <subcellularLocation>
        <location evidence="1">Cell membrane</location>
        <topology evidence="1">Multi-pass membrane protein</topology>
    </subcellularLocation>
</comment>
<accession>A0A2S7IKJ8</accession>
<feature type="transmembrane region" description="Helical" evidence="9">
    <location>
        <begin position="34"/>
        <end position="51"/>
    </location>
</feature>
<dbReference type="Pfam" id="PF01594">
    <property type="entry name" value="AI-2E_transport"/>
    <property type="match status" value="1"/>
</dbReference>
<dbReference type="Proteomes" id="UP000239590">
    <property type="component" value="Unassembled WGS sequence"/>
</dbReference>
<dbReference type="OrthoDB" id="9793390at2"/>
<evidence type="ECO:0000313" key="10">
    <source>
        <dbReference type="EMBL" id="PQA58159.1"/>
    </source>
</evidence>
<keyword evidence="5 9" id="KW-0812">Transmembrane</keyword>
<feature type="transmembrane region" description="Helical" evidence="9">
    <location>
        <begin position="9"/>
        <end position="28"/>
    </location>
</feature>
<feature type="transmembrane region" description="Helical" evidence="9">
    <location>
        <begin position="231"/>
        <end position="254"/>
    </location>
</feature>
<dbReference type="GO" id="GO:0055085">
    <property type="term" value="P:transmembrane transport"/>
    <property type="evidence" value="ECO:0007669"/>
    <property type="project" value="TreeGrafter"/>
</dbReference>
<evidence type="ECO:0000256" key="3">
    <source>
        <dbReference type="ARBA" id="ARBA00022448"/>
    </source>
</evidence>
<feature type="transmembrane region" description="Helical" evidence="9">
    <location>
        <begin position="158"/>
        <end position="181"/>
    </location>
</feature>
<dbReference type="AlphaFoldDB" id="A0A2S7IKJ8"/>
<dbReference type="PANTHER" id="PTHR21716:SF53">
    <property type="entry name" value="PERMEASE PERM-RELATED"/>
    <property type="match status" value="1"/>
</dbReference>
<evidence type="ECO:0000256" key="4">
    <source>
        <dbReference type="ARBA" id="ARBA00022475"/>
    </source>
</evidence>
<dbReference type="GO" id="GO:0005886">
    <property type="term" value="C:plasma membrane"/>
    <property type="evidence" value="ECO:0007669"/>
    <property type="project" value="UniProtKB-SubCell"/>
</dbReference>
<feature type="transmembrane region" description="Helical" evidence="9">
    <location>
        <begin position="302"/>
        <end position="323"/>
    </location>
</feature>
<keyword evidence="6 9" id="KW-1133">Transmembrane helix</keyword>
<dbReference type="RefSeq" id="WP_104709412.1">
    <property type="nucleotide sequence ID" value="NZ_PTRA01000001.1"/>
</dbReference>
<keyword evidence="3" id="KW-0813">Transport</keyword>
<proteinExistence type="inferred from homology"/>
<evidence type="ECO:0000256" key="5">
    <source>
        <dbReference type="ARBA" id="ARBA00022692"/>
    </source>
</evidence>
<evidence type="ECO:0000256" key="8">
    <source>
        <dbReference type="SAM" id="MobiDB-lite"/>
    </source>
</evidence>